<feature type="transmembrane region" description="Helical" evidence="5">
    <location>
        <begin position="33"/>
        <end position="52"/>
    </location>
</feature>
<feature type="transmembrane region" description="Helical" evidence="5">
    <location>
        <begin position="218"/>
        <end position="235"/>
    </location>
</feature>
<accession>A0A495RB53</accession>
<feature type="transmembrane region" description="Helical" evidence="5">
    <location>
        <begin position="316"/>
        <end position="338"/>
    </location>
</feature>
<sequence length="363" mass="39472">MTHKFKSRHKEYALILALITLPILYLLQNNGNLSVIIIINLLSLAAILYSAFSVVRHADVLAHRLGEPFGSLILSLSVVILEVSLISALMTTGDAEPTLVRDTLFSVIMIVIGGLVGIALLIGGRKFETQHVNLAGIKQYLISIIPLAFIVLVLPITLPNNTFSPLQMGIVAILSAATYAVFLIIQTKTHQSLFIYEYEDEESDDTGHHGKPSSHSNWWHAVWLIIHLVSVIAVTKMNAEPLDKLLNSLNAPPAFTGFLVALLILSPEGLGALKAVINNHVQRAMNIFFGSVIATISLTVPTVCLIAYLTDQHLEFGLSMPNVVILATTMLLSVVSFLTGKTNQLNGTAHLVVFIAYVMVLLS</sequence>
<feature type="transmembrane region" description="Helical" evidence="5">
    <location>
        <begin position="135"/>
        <end position="154"/>
    </location>
</feature>
<evidence type="ECO:0000313" key="7">
    <source>
        <dbReference type="EMBL" id="RKS84713.1"/>
    </source>
</evidence>
<feature type="transmembrane region" description="Helical" evidence="5">
    <location>
        <begin position="12"/>
        <end position="27"/>
    </location>
</feature>
<protein>
    <submittedName>
        <fullName evidence="7">Ca2+:H+ antiporter</fullName>
    </submittedName>
</protein>
<evidence type="ECO:0000313" key="8">
    <source>
        <dbReference type="Proteomes" id="UP000278542"/>
    </source>
</evidence>
<organism evidence="7 8">
    <name type="scientific">Orbus hercynius</name>
    <dbReference type="NCBI Taxonomy" id="593135"/>
    <lineage>
        <taxon>Bacteria</taxon>
        <taxon>Pseudomonadati</taxon>
        <taxon>Pseudomonadota</taxon>
        <taxon>Gammaproteobacteria</taxon>
        <taxon>Orbales</taxon>
        <taxon>Orbaceae</taxon>
        <taxon>Orbus</taxon>
    </lineage>
</organism>
<evidence type="ECO:0000256" key="4">
    <source>
        <dbReference type="ARBA" id="ARBA00023136"/>
    </source>
</evidence>
<keyword evidence="2 5" id="KW-0812">Transmembrane</keyword>
<evidence type="ECO:0000256" key="3">
    <source>
        <dbReference type="ARBA" id="ARBA00022989"/>
    </source>
</evidence>
<comment type="caution">
    <text evidence="7">The sequence shown here is derived from an EMBL/GenBank/DDBJ whole genome shotgun (WGS) entry which is preliminary data.</text>
</comment>
<feature type="transmembrane region" description="Helical" evidence="5">
    <location>
        <begin position="166"/>
        <end position="185"/>
    </location>
</feature>
<dbReference type="OrthoDB" id="9787814at2"/>
<dbReference type="InterPro" id="IPR052946">
    <property type="entry name" value="Alkaline_pH_Ca-Antiporter"/>
</dbReference>
<dbReference type="AlphaFoldDB" id="A0A495RB53"/>
<feature type="transmembrane region" description="Helical" evidence="5">
    <location>
        <begin position="72"/>
        <end position="91"/>
    </location>
</feature>
<dbReference type="PANTHER" id="PTHR37958:SF1">
    <property type="entry name" value="SODIUM-POTASSIUM_PROTON ANTIPORTER CHAA"/>
    <property type="match status" value="1"/>
</dbReference>
<keyword evidence="8" id="KW-1185">Reference proteome</keyword>
<proteinExistence type="predicted"/>
<dbReference type="PANTHER" id="PTHR37958">
    <property type="entry name" value="SODIUM-POTASSIUM/PROTON ANTIPORTER CHAA"/>
    <property type="match status" value="1"/>
</dbReference>
<reference evidence="7 8" key="1">
    <citation type="submission" date="2018-10" db="EMBL/GenBank/DDBJ databases">
        <title>Genomic Encyclopedia of Type Strains, Phase IV (KMG-IV): sequencing the most valuable type-strain genomes for metagenomic binning, comparative biology and taxonomic classification.</title>
        <authorList>
            <person name="Goeker M."/>
        </authorList>
    </citation>
    <scope>NUCLEOTIDE SEQUENCE [LARGE SCALE GENOMIC DNA]</scope>
    <source>
        <strain evidence="7 8">DSM 22228</strain>
    </source>
</reference>
<dbReference type="GO" id="GO:0005886">
    <property type="term" value="C:plasma membrane"/>
    <property type="evidence" value="ECO:0007669"/>
    <property type="project" value="TreeGrafter"/>
</dbReference>
<comment type="subcellular location">
    <subcellularLocation>
        <location evidence="1">Membrane</location>
        <topology evidence="1">Multi-pass membrane protein</topology>
    </subcellularLocation>
</comment>
<evidence type="ECO:0000256" key="2">
    <source>
        <dbReference type="ARBA" id="ARBA00022692"/>
    </source>
</evidence>
<name>A0A495RB53_9GAMM</name>
<feature type="transmembrane region" description="Helical" evidence="5">
    <location>
        <begin position="103"/>
        <end position="123"/>
    </location>
</feature>
<dbReference type="RefSeq" id="WP_121145563.1">
    <property type="nucleotide sequence ID" value="NZ_RBWY01000004.1"/>
</dbReference>
<dbReference type="Proteomes" id="UP000278542">
    <property type="component" value="Unassembled WGS sequence"/>
</dbReference>
<dbReference type="InterPro" id="IPR004837">
    <property type="entry name" value="NaCa_Exmemb"/>
</dbReference>
<evidence type="ECO:0000259" key="6">
    <source>
        <dbReference type="Pfam" id="PF01699"/>
    </source>
</evidence>
<feature type="transmembrane region" description="Helical" evidence="5">
    <location>
        <begin position="345"/>
        <end position="362"/>
    </location>
</feature>
<feature type="domain" description="Sodium/calcium exchanger membrane region" evidence="6">
    <location>
        <begin position="37"/>
        <end position="187"/>
    </location>
</feature>
<dbReference type="Pfam" id="PF01699">
    <property type="entry name" value="Na_Ca_ex"/>
    <property type="match status" value="2"/>
</dbReference>
<dbReference type="GO" id="GO:0015385">
    <property type="term" value="F:sodium:proton antiporter activity"/>
    <property type="evidence" value="ECO:0007669"/>
    <property type="project" value="TreeGrafter"/>
</dbReference>
<feature type="domain" description="Sodium/calcium exchanger membrane region" evidence="6">
    <location>
        <begin position="220"/>
        <end position="361"/>
    </location>
</feature>
<keyword evidence="4 5" id="KW-0472">Membrane</keyword>
<gene>
    <name evidence="7" type="ORF">DES39_1927</name>
</gene>
<dbReference type="EMBL" id="RBWY01000004">
    <property type="protein sequence ID" value="RKS84713.1"/>
    <property type="molecule type" value="Genomic_DNA"/>
</dbReference>
<dbReference type="NCBIfam" id="NF007895">
    <property type="entry name" value="PRK10599.1"/>
    <property type="match status" value="1"/>
</dbReference>
<feature type="transmembrane region" description="Helical" evidence="5">
    <location>
        <begin position="255"/>
        <end position="276"/>
    </location>
</feature>
<feature type="transmembrane region" description="Helical" evidence="5">
    <location>
        <begin position="288"/>
        <end position="310"/>
    </location>
</feature>
<evidence type="ECO:0000256" key="5">
    <source>
        <dbReference type="SAM" id="Phobius"/>
    </source>
</evidence>
<keyword evidence="3 5" id="KW-1133">Transmembrane helix</keyword>
<evidence type="ECO:0000256" key="1">
    <source>
        <dbReference type="ARBA" id="ARBA00004141"/>
    </source>
</evidence>
<dbReference type="GO" id="GO:0015386">
    <property type="term" value="F:potassium:proton antiporter activity"/>
    <property type="evidence" value="ECO:0007669"/>
    <property type="project" value="TreeGrafter"/>
</dbReference>